<dbReference type="AlphaFoldDB" id="A0A9N7Z585"/>
<feature type="region of interest" description="Disordered" evidence="1">
    <location>
        <begin position="1"/>
        <end position="49"/>
    </location>
</feature>
<accession>A0A9N7Z585</accession>
<comment type="caution">
    <text evidence="2">The sequence shown here is derived from an EMBL/GenBank/DDBJ whole genome shotgun (WGS) entry which is preliminary data.</text>
</comment>
<dbReference type="EMBL" id="CADEAL010004061">
    <property type="protein sequence ID" value="CAB1450646.1"/>
    <property type="molecule type" value="Genomic_DNA"/>
</dbReference>
<name>A0A9N7Z585_PLEPL</name>
<evidence type="ECO:0000256" key="1">
    <source>
        <dbReference type="SAM" id="MobiDB-lite"/>
    </source>
</evidence>
<reference evidence="2" key="1">
    <citation type="submission" date="2020-03" db="EMBL/GenBank/DDBJ databases">
        <authorList>
            <person name="Weist P."/>
        </authorList>
    </citation>
    <scope>NUCLEOTIDE SEQUENCE</scope>
</reference>
<feature type="compositionally biased region" description="Basic and acidic residues" evidence="1">
    <location>
        <begin position="31"/>
        <end position="41"/>
    </location>
</feature>
<organism evidence="2 3">
    <name type="scientific">Pleuronectes platessa</name>
    <name type="common">European plaice</name>
    <dbReference type="NCBI Taxonomy" id="8262"/>
    <lineage>
        <taxon>Eukaryota</taxon>
        <taxon>Metazoa</taxon>
        <taxon>Chordata</taxon>
        <taxon>Craniata</taxon>
        <taxon>Vertebrata</taxon>
        <taxon>Euteleostomi</taxon>
        <taxon>Actinopterygii</taxon>
        <taxon>Neopterygii</taxon>
        <taxon>Teleostei</taxon>
        <taxon>Neoteleostei</taxon>
        <taxon>Acanthomorphata</taxon>
        <taxon>Carangaria</taxon>
        <taxon>Pleuronectiformes</taxon>
        <taxon>Pleuronectoidei</taxon>
        <taxon>Pleuronectidae</taxon>
        <taxon>Pleuronectes</taxon>
    </lineage>
</organism>
<evidence type="ECO:0000313" key="3">
    <source>
        <dbReference type="Proteomes" id="UP001153269"/>
    </source>
</evidence>
<evidence type="ECO:0000313" key="2">
    <source>
        <dbReference type="EMBL" id="CAB1450646.1"/>
    </source>
</evidence>
<protein>
    <submittedName>
        <fullName evidence="2">Uncharacterized protein</fullName>
    </submittedName>
</protein>
<dbReference type="Proteomes" id="UP001153269">
    <property type="component" value="Unassembled WGS sequence"/>
</dbReference>
<keyword evidence="3" id="KW-1185">Reference proteome</keyword>
<proteinExistence type="predicted"/>
<gene>
    <name evidence="2" type="ORF">PLEPLA_LOCUS38338</name>
</gene>
<sequence length="79" mass="8379">MGRVEGGKRRKGGKSEGEGLTNILEIEEQEEKGGMSEESPEKGGGAVAYDGIKGSAALTTLQSHERPRCTTRVPCVFAE</sequence>